<evidence type="ECO:0000256" key="5">
    <source>
        <dbReference type="ARBA" id="ARBA00022692"/>
    </source>
</evidence>
<reference evidence="13 14" key="1">
    <citation type="journal article" date="2018" name="Sci. Rep.">
        <title>Genomic signatures of local adaptation to the degree of environmental predictability in rotifers.</title>
        <authorList>
            <person name="Franch-Gras L."/>
            <person name="Hahn C."/>
            <person name="Garcia-Roger E.M."/>
            <person name="Carmona M.J."/>
            <person name="Serra M."/>
            <person name="Gomez A."/>
        </authorList>
    </citation>
    <scope>NUCLEOTIDE SEQUENCE [LARGE SCALE GENOMIC DNA]</scope>
    <source>
        <strain evidence="13">HYR1</strain>
    </source>
</reference>
<dbReference type="STRING" id="10195.A0A3M7P807"/>
<dbReference type="AlphaFoldDB" id="A0A3M7P807"/>
<dbReference type="GO" id="GO:0005886">
    <property type="term" value="C:plasma membrane"/>
    <property type="evidence" value="ECO:0007669"/>
    <property type="project" value="UniProtKB-SubCell"/>
</dbReference>
<dbReference type="Proteomes" id="UP000276133">
    <property type="component" value="Unassembled WGS sequence"/>
</dbReference>
<evidence type="ECO:0000313" key="14">
    <source>
        <dbReference type="Proteomes" id="UP000276133"/>
    </source>
</evidence>
<evidence type="ECO:0000256" key="11">
    <source>
        <dbReference type="RuleBase" id="RU362091"/>
    </source>
</evidence>
<dbReference type="PROSITE" id="PS50283">
    <property type="entry name" value="NA_SOLUT_SYMP_3"/>
    <property type="match status" value="1"/>
</dbReference>
<dbReference type="PROSITE" id="PS51257">
    <property type="entry name" value="PROKAR_LIPOPROTEIN"/>
    <property type="match status" value="1"/>
</dbReference>
<keyword evidence="14" id="KW-1185">Reference proteome</keyword>
<sequence>MAKQSFESLDLIIFALMLSISVGIGIFFGCFRKKPKTTRYLLVADRNMGSFPVSMSLFASFMSGASILGGPFDTYYNDIMFCWSIAGVCICSIITNKVFLPLFIEQGYTSAYQYLEKRFSRKVKLMATFAFIFNTILYLAFVLYGPALA</sequence>
<evidence type="ECO:0000256" key="3">
    <source>
        <dbReference type="ARBA" id="ARBA00022448"/>
    </source>
</evidence>
<keyword evidence="7" id="KW-0915">Sodium</keyword>
<keyword evidence="3" id="KW-0813">Transport</keyword>
<keyword evidence="4" id="KW-1003">Cell membrane</keyword>
<feature type="transmembrane region" description="Helical" evidence="12">
    <location>
        <begin position="51"/>
        <end position="72"/>
    </location>
</feature>
<proteinExistence type="inferred from homology"/>
<organism evidence="13 14">
    <name type="scientific">Brachionus plicatilis</name>
    <name type="common">Marine rotifer</name>
    <name type="synonym">Brachionus muelleri</name>
    <dbReference type="NCBI Taxonomy" id="10195"/>
    <lineage>
        <taxon>Eukaryota</taxon>
        <taxon>Metazoa</taxon>
        <taxon>Spiralia</taxon>
        <taxon>Gnathifera</taxon>
        <taxon>Rotifera</taxon>
        <taxon>Eurotatoria</taxon>
        <taxon>Monogononta</taxon>
        <taxon>Pseudotrocha</taxon>
        <taxon>Ploima</taxon>
        <taxon>Brachionidae</taxon>
        <taxon>Brachionus</taxon>
    </lineage>
</organism>
<feature type="transmembrane region" description="Helical" evidence="12">
    <location>
        <begin position="12"/>
        <end position="31"/>
    </location>
</feature>
<evidence type="ECO:0000256" key="6">
    <source>
        <dbReference type="ARBA" id="ARBA00022989"/>
    </source>
</evidence>
<comment type="subcellular location">
    <subcellularLocation>
        <location evidence="1">Cell membrane</location>
        <topology evidence="1">Multi-pass membrane protein</topology>
    </subcellularLocation>
</comment>
<dbReference type="InterPro" id="IPR038377">
    <property type="entry name" value="Na/Glc_symporter_sf"/>
</dbReference>
<keyword evidence="8" id="KW-0406">Ion transport</keyword>
<dbReference type="PANTHER" id="PTHR42985">
    <property type="entry name" value="SODIUM-COUPLED MONOCARBOXYLATE TRANSPORTER"/>
    <property type="match status" value="1"/>
</dbReference>
<dbReference type="OrthoDB" id="6132759at2759"/>
<dbReference type="EMBL" id="REGN01012784">
    <property type="protein sequence ID" value="RMZ94834.1"/>
    <property type="molecule type" value="Genomic_DNA"/>
</dbReference>
<protein>
    <submittedName>
        <fullName evidence="13">Sodium-coupled monocarboxylate transporter 2-like</fullName>
    </submittedName>
</protein>
<keyword evidence="6 12" id="KW-1133">Transmembrane helix</keyword>
<dbReference type="Pfam" id="PF00474">
    <property type="entry name" value="SSF"/>
    <property type="match status" value="1"/>
</dbReference>
<evidence type="ECO:0000313" key="13">
    <source>
        <dbReference type="EMBL" id="RMZ94834.1"/>
    </source>
</evidence>
<feature type="transmembrane region" description="Helical" evidence="12">
    <location>
        <begin position="78"/>
        <end position="104"/>
    </location>
</feature>
<evidence type="ECO:0000256" key="1">
    <source>
        <dbReference type="ARBA" id="ARBA00004651"/>
    </source>
</evidence>
<dbReference type="InterPro" id="IPR001734">
    <property type="entry name" value="Na/solute_symporter"/>
</dbReference>
<evidence type="ECO:0000256" key="2">
    <source>
        <dbReference type="ARBA" id="ARBA00006434"/>
    </source>
</evidence>
<dbReference type="InterPro" id="IPR051163">
    <property type="entry name" value="Sodium:Solute_Symporter_SSF"/>
</dbReference>
<keyword evidence="10" id="KW-0739">Sodium transport</keyword>
<comment type="caution">
    <text evidence="13">The sequence shown here is derived from an EMBL/GenBank/DDBJ whole genome shotgun (WGS) entry which is preliminary data.</text>
</comment>
<dbReference type="Gene3D" id="1.20.1730.10">
    <property type="entry name" value="Sodium/glucose cotransporter"/>
    <property type="match status" value="1"/>
</dbReference>
<keyword evidence="5 12" id="KW-0812">Transmembrane</keyword>
<evidence type="ECO:0000256" key="9">
    <source>
        <dbReference type="ARBA" id="ARBA00023136"/>
    </source>
</evidence>
<evidence type="ECO:0000256" key="10">
    <source>
        <dbReference type="ARBA" id="ARBA00023201"/>
    </source>
</evidence>
<dbReference type="GO" id="GO:0015293">
    <property type="term" value="F:symporter activity"/>
    <property type="evidence" value="ECO:0007669"/>
    <property type="project" value="TreeGrafter"/>
</dbReference>
<evidence type="ECO:0000256" key="7">
    <source>
        <dbReference type="ARBA" id="ARBA00023053"/>
    </source>
</evidence>
<gene>
    <name evidence="13" type="ORF">BpHYR1_044859</name>
</gene>
<dbReference type="PANTHER" id="PTHR42985:SF40">
    <property type="entry name" value="LD47995P-RELATED"/>
    <property type="match status" value="1"/>
</dbReference>
<keyword evidence="9 12" id="KW-0472">Membrane</keyword>
<feature type="transmembrane region" description="Helical" evidence="12">
    <location>
        <begin position="125"/>
        <end position="144"/>
    </location>
</feature>
<comment type="similarity">
    <text evidence="2 11">Belongs to the sodium:solute symporter (SSF) (TC 2.A.21) family.</text>
</comment>
<evidence type="ECO:0000256" key="4">
    <source>
        <dbReference type="ARBA" id="ARBA00022475"/>
    </source>
</evidence>
<feature type="non-terminal residue" evidence="13">
    <location>
        <position position="149"/>
    </location>
</feature>
<evidence type="ECO:0000256" key="12">
    <source>
        <dbReference type="SAM" id="Phobius"/>
    </source>
</evidence>
<name>A0A3M7P807_BRAPC</name>
<evidence type="ECO:0000256" key="8">
    <source>
        <dbReference type="ARBA" id="ARBA00023065"/>
    </source>
</evidence>
<dbReference type="GO" id="GO:0006814">
    <property type="term" value="P:sodium ion transport"/>
    <property type="evidence" value="ECO:0007669"/>
    <property type="project" value="UniProtKB-KW"/>
</dbReference>
<accession>A0A3M7P807</accession>